<reference evidence="2" key="2">
    <citation type="submission" date="2013-12" db="EMBL/GenBank/DDBJ databases">
        <authorList>
            <person name="Yu Y."/>
            <person name="Lee S."/>
            <person name="de Baynast K."/>
            <person name="Wissotski M."/>
            <person name="Liu L."/>
            <person name="Talag J."/>
            <person name="Goicoechea J."/>
            <person name="Angelova A."/>
            <person name="Jetty R."/>
            <person name="Kudrna D."/>
            <person name="Golser W."/>
            <person name="Rivera L."/>
            <person name="Zhang J."/>
            <person name="Wing R."/>
        </authorList>
    </citation>
    <scope>NUCLEOTIDE SEQUENCE</scope>
</reference>
<evidence type="ECO:0000313" key="2">
    <source>
        <dbReference type="Proteomes" id="UP000032180"/>
    </source>
</evidence>
<dbReference type="Gramene" id="LPERR07G15370.1">
    <property type="protein sequence ID" value="LPERR07G15370.1"/>
    <property type="gene ID" value="LPERR07G15370"/>
</dbReference>
<sequence length="68" mass="8023">MPRLRKIRPYGVFSYGLDQALNRSSQMFLNLYPSTDCLELLVIIEPFLEEVEINNFRGEKHELTFRSS</sequence>
<keyword evidence="2" id="KW-1185">Reference proteome</keyword>
<evidence type="ECO:0000313" key="1">
    <source>
        <dbReference type="EnsemblPlants" id="LPERR07G15370.1"/>
    </source>
</evidence>
<dbReference type="AlphaFoldDB" id="A0A0D9X025"/>
<reference evidence="1" key="3">
    <citation type="submission" date="2015-04" db="UniProtKB">
        <authorList>
            <consortium name="EnsemblPlants"/>
        </authorList>
    </citation>
    <scope>IDENTIFICATION</scope>
</reference>
<proteinExistence type="predicted"/>
<dbReference type="EnsemblPlants" id="LPERR07G15370.1">
    <property type="protein sequence ID" value="LPERR07G15370.1"/>
    <property type="gene ID" value="LPERR07G15370"/>
</dbReference>
<organism evidence="1 2">
    <name type="scientific">Leersia perrieri</name>
    <dbReference type="NCBI Taxonomy" id="77586"/>
    <lineage>
        <taxon>Eukaryota</taxon>
        <taxon>Viridiplantae</taxon>
        <taxon>Streptophyta</taxon>
        <taxon>Embryophyta</taxon>
        <taxon>Tracheophyta</taxon>
        <taxon>Spermatophyta</taxon>
        <taxon>Magnoliopsida</taxon>
        <taxon>Liliopsida</taxon>
        <taxon>Poales</taxon>
        <taxon>Poaceae</taxon>
        <taxon>BOP clade</taxon>
        <taxon>Oryzoideae</taxon>
        <taxon>Oryzeae</taxon>
        <taxon>Oryzinae</taxon>
        <taxon>Leersia</taxon>
    </lineage>
</organism>
<dbReference type="Proteomes" id="UP000032180">
    <property type="component" value="Chromosome 7"/>
</dbReference>
<name>A0A0D9X025_9ORYZ</name>
<reference evidence="1 2" key="1">
    <citation type="submission" date="2012-08" db="EMBL/GenBank/DDBJ databases">
        <title>Oryza genome evolution.</title>
        <authorList>
            <person name="Wing R.A."/>
        </authorList>
    </citation>
    <scope>NUCLEOTIDE SEQUENCE</scope>
</reference>
<protein>
    <submittedName>
        <fullName evidence="1">Uncharacterized protein</fullName>
    </submittedName>
</protein>
<dbReference type="HOGENOM" id="CLU_2797623_0_0_1"/>
<accession>A0A0D9X025</accession>